<comment type="caution">
    <text evidence="1">The sequence shown here is derived from an EMBL/GenBank/DDBJ whole genome shotgun (WGS) entry which is preliminary data.</text>
</comment>
<name>A0A8X7VTW1_BRACI</name>
<evidence type="ECO:0000313" key="1">
    <source>
        <dbReference type="EMBL" id="KAG2317075.1"/>
    </source>
</evidence>
<dbReference type="EMBL" id="JAAMPC010000004">
    <property type="protein sequence ID" value="KAG2317075.1"/>
    <property type="molecule type" value="Genomic_DNA"/>
</dbReference>
<sequence>MLSPAARVFGRDCDVTDGSHPIIFLEKKGIYSQELRATRKILQDQEPSGGKLASQPILRMR</sequence>
<evidence type="ECO:0000313" key="2">
    <source>
        <dbReference type="Proteomes" id="UP000886595"/>
    </source>
</evidence>
<keyword evidence="2" id="KW-1185">Reference proteome</keyword>
<reference evidence="1 2" key="1">
    <citation type="submission" date="2020-02" db="EMBL/GenBank/DDBJ databases">
        <authorList>
            <person name="Ma Q."/>
            <person name="Huang Y."/>
            <person name="Song X."/>
            <person name="Pei D."/>
        </authorList>
    </citation>
    <scope>NUCLEOTIDE SEQUENCE [LARGE SCALE GENOMIC DNA]</scope>
    <source>
        <strain evidence="1">Sxm20200214</strain>
        <tissue evidence="1">Leaf</tissue>
    </source>
</reference>
<gene>
    <name evidence="1" type="ORF">Bca52824_020197</name>
</gene>
<protein>
    <submittedName>
        <fullName evidence="1">Uncharacterized protein</fullName>
    </submittedName>
</protein>
<dbReference type="OrthoDB" id="1114059at2759"/>
<dbReference type="Proteomes" id="UP000886595">
    <property type="component" value="Unassembled WGS sequence"/>
</dbReference>
<dbReference type="AlphaFoldDB" id="A0A8X7VTW1"/>
<organism evidence="1 2">
    <name type="scientific">Brassica carinata</name>
    <name type="common">Ethiopian mustard</name>
    <name type="synonym">Abyssinian cabbage</name>
    <dbReference type="NCBI Taxonomy" id="52824"/>
    <lineage>
        <taxon>Eukaryota</taxon>
        <taxon>Viridiplantae</taxon>
        <taxon>Streptophyta</taxon>
        <taxon>Embryophyta</taxon>
        <taxon>Tracheophyta</taxon>
        <taxon>Spermatophyta</taxon>
        <taxon>Magnoliopsida</taxon>
        <taxon>eudicotyledons</taxon>
        <taxon>Gunneridae</taxon>
        <taxon>Pentapetalae</taxon>
        <taxon>rosids</taxon>
        <taxon>malvids</taxon>
        <taxon>Brassicales</taxon>
        <taxon>Brassicaceae</taxon>
        <taxon>Brassiceae</taxon>
        <taxon>Brassica</taxon>
    </lineage>
</organism>
<accession>A0A8X7VTW1</accession>
<proteinExistence type="predicted"/>